<protein>
    <submittedName>
        <fullName evidence="1">Uncharacterized protein</fullName>
    </submittedName>
</protein>
<evidence type="ECO:0000313" key="2">
    <source>
        <dbReference type="Proteomes" id="UP000077412"/>
    </source>
</evidence>
<evidence type="ECO:0000313" key="1">
    <source>
        <dbReference type="EMBL" id="ANX12546.1"/>
    </source>
</evidence>
<keyword evidence="2" id="KW-1185">Reference proteome</keyword>
<dbReference type="Proteomes" id="UP000077412">
    <property type="component" value="Chromosome"/>
</dbReference>
<dbReference type="EMBL" id="CP016761">
    <property type="protein sequence ID" value="ANX12546.1"/>
    <property type="molecule type" value="Genomic_DNA"/>
</dbReference>
<reference evidence="1 2" key="1">
    <citation type="submission" date="2016-08" db="EMBL/GenBank/DDBJ databases">
        <title>Complete genome sequence of Fictibacillus arsenicus G25-54, a strain with toxicity to nematodes and a potential arsenic-resistance activity.</title>
        <authorList>
            <person name="Zheng Z."/>
        </authorList>
    </citation>
    <scope>NUCLEOTIDE SEQUENCE [LARGE SCALE GENOMIC DNA]</scope>
    <source>
        <strain evidence="1 2">G25-54</strain>
    </source>
</reference>
<gene>
    <name evidence="1" type="ORF">ABE41_011040</name>
</gene>
<accession>A0A1B1Z5A1</accession>
<dbReference type="RefSeq" id="WP_066290067.1">
    <property type="nucleotide sequence ID" value="NZ_CP016761.1"/>
</dbReference>
<sequence>MVKLSMPAGLLIEAAIAGGVGGDHLIDVIRNKNMSALQHIGKEENSWLNFFRYAEENWEDIVLAVNNGYMFKFITIRGLQNLLQTRFSFKEEEHFKIGDTWLEISLNESQLKFLQSRIPNHWTFVKQENSRYNFRAVVAHTQKIF</sequence>
<organism evidence="1 2">
    <name type="scientific">Fictibacillus arsenicus</name>
    <dbReference type="NCBI Taxonomy" id="255247"/>
    <lineage>
        <taxon>Bacteria</taxon>
        <taxon>Bacillati</taxon>
        <taxon>Bacillota</taxon>
        <taxon>Bacilli</taxon>
        <taxon>Bacillales</taxon>
        <taxon>Fictibacillaceae</taxon>
        <taxon>Fictibacillus</taxon>
    </lineage>
</organism>
<dbReference type="KEGG" id="far:ABE41_011040"/>
<proteinExistence type="predicted"/>
<dbReference type="OrthoDB" id="2648027at2"/>
<name>A0A1B1Z5A1_9BACL</name>
<dbReference type="AlphaFoldDB" id="A0A1B1Z5A1"/>
<dbReference type="STRING" id="255247.ABE41_011040"/>